<feature type="domain" description="Fibronectin type-III" evidence="2">
    <location>
        <begin position="731"/>
        <end position="826"/>
    </location>
</feature>
<evidence type="ECO:0000259" key="2">
    <source>
        <dbReference type="PROSITE" id="PS50853"/>
    </source>
</evidence>
<protein>
    <submittedName>
        <fullName evidence="3">Fibronectin type III domain-containing protein</fullName>
    </submittedName>
</protein>
<feature type="domain" description="Fibronectin type-III" evidence="2">
    <location>
        <begin position="461"/>
        <end position="558"/>
    </location>
</feature>
<accession>A0ABY5NNP2</accession>
<evidence type="ECO:0000313" key="3">
    <source>
        <dbReference type="EMBL" id="UUV20170.1"/>
    </source>
</evidence>
<proteinExistence type="predicted"/>
<name>A0ABY5NNP2_9FLAO</name>
<dbReference type="InterPro" id="IPR036116">
    <property type="entry name" value="FN3_sf"/>
</dbReference>
<dbReference type="InterPro" id="IPR013783">
    <property type="entry name" value="Ig-like_fold"/>
</dbReference>
<evidence type="ECO:0000256" key="1">
    <source>
        <dbReference type="ARBA" id="ARBA00022729"/>
    </source>
</evidence>
<dbReference type="Pfam" id="PF19081">
    <property type="entry name" value="Ig_7"/>
    <property type="match status" value="2"/>
</dbReference>
<dbReference type="SMART" id="SM00060">
    <property type="entry name" value="FN3"/>
    <property type="match status" value="2"/>
</dbReference>
<dbReference type="NCBIfam" id="TIGR04183">
    <property type="entry name" value="Por_Secre_tail"/>
    <property type="match status" value="1"/>
</dbReference>
<dbReference type="InterPro" id="IPR026444">
    <property type="entry name" value="Secre_tail"/>
</dbReference>
<dbReference type="InterPro" id="IPR044023">
    <property type="entry name" value="Ig_7"/>
</dbReference>
<dbReference type="CDD" id="cd00063">
    <property type="entry name" value="FN3"/>
    <property type="match status" value="2"/>
</dbReference>
<dbReference type="Pfam" id="PF00041">
    <property type="entry name" value="fn3"/>
    <property type="match status" value="2"/>
</dbReference>
<keyword evidence="1" id="KW-0732">Signal</keyword>
<dbReference type="RefSeq" id="WP_257498075.1">
    <property type="nucleotide sequence ID" value="NZ_CP102382.1"/>
</dbReference>
<dbReference type="InterPro" id="IPR003961">
    <property type="entry name" value="FN3_dom"/>
</dbReference>
<reference evidence="3 4" key="1">
    <citation type="submission" date="2022-08" db="EMBL/GenBank/DDBJ databases">
        <title>Myroides zhujiangensis sp. nov., a novel bacterium isolated from sediment in the Pearl River Estuary.</title>
        <authorList>
            <person name="Cui L."/>
        </authorList>
    </citation>
    <scope>NUCLEOTIDE SEQUENCE [LARGE SCALE GENOMIC DNA]</scope>
    <source>
        <strain evidence="3 4">SCSIO 72103</strain>
    </source>
</reference>
<dbReference type="InterPro" id="IPR045474">
    <property type="entry name" value="GEVED"/>
</dbReference>
<dbReference type="EMBL" id="CP102382">
    <property type="protein sequence ID" value="UUV20170.1"/>
    <property type="molecule type" value="Genomic_DNA"/>
</dbReference>
<dbReference type="Pfam" id="PF20009">
    <property type="entry name" value="GEVED"/>
    <property type="match status" value="1"/>
</dbReference>
<organism evidence="3 4">
    <name type="scientific">Paenimyroides aestuarii</name>
    <dbReference type="NCBI Taxonomy" id="2968490"/>
    <lineage>
        <taxon>Bacteria</taxon>
        <taxon>Pseudomonadati</taxon>
        <taxon>Bacteroidota</taxon>
        <taxon>Flavobacteriia</taxon>
        <taxon>Flavobacteriales</taxon>
        <taxon>Flavobacteriaceae</taxon>
        <taxon>Paenimyroides</taxon>
    </lineage>
</organism>
<dbReference type="SUPFAM" id="SSF49265">
    <property type="entry name" value="Fibronectin type III"/>
    <property type="match status" value="1"/>
</dbReference>
<dbReference type="Proteomes" id="UP001317001">
    <property type="component" value="Chromosome"/>
</dbReference>
<dbReference type="Pfam" id="PF18962">
    <property type="entry name" value="Por_Secre_tail"/>
    <property type="match status" value="1"/>
</dbReference>
<keyword evidence="4" id="KW-1185">Reference proteome</keyword>
<gene>
    <name evidence="3" type="ORF">NPX36_07285</name>
</gene>
<evidence type="ECO:0000313" key="4">
    <source>
        <dbReference type="Proteomes" id="UP001317001"/>
    </source>
</evidence>
<sequence length="1999" mass="213445">MKKITQLSRFKVRWLTTKTLILMLLGMFLPNLQVQGQTYCTPAYSTGCSFGDDLNTVIINGHGTSVLSDLNTGCTNTTATGYSNKTSVFTAVDLMQSQTYQVQLNTTYSFPSSELVSIWIDFDDDGTFNNTTEKLLSDLPMVQSPSLATGNITIPVNAATGIHRMRVRLVYGSSGGFNACGSASWGETHDYNVNILSLPACSGTPTAGTASATSRSCNSQPFTLSVTGATVAGNMTYIWQSASSATGPWTNINNANGLSHTVTNQTANTYYRFVATCNTSGGTSNSNVVLVSQVAAVTANFFEGFETTPTGSSNNNTVPVCWTYLFGNGSGYGYVSTSAARNGSKGFYTYPYNNTEFFLISPETVNLGNGTKQLRFSVNLPFSGYIGTKVEVYSMNGTTSTATKTLIQSIPLTATGWIEYIVPLPATTDDYFAFSFYGPASQYPNIYLDDVYYEDLSPCIFPMNLQAANITQTSATILWDASLAAGVTGYEYEIRTSGAAGSGATGLVQTGTVNAPTTSVNISGLDHSTSYTVYIRSKCGTTDGLWTSFPIKFNTLCGVITGSFFEGFENADIGAFNNNTVPNCWTYIKTGPTLNYPNGYVATTGPKTGSKHFYTYRASSHAGESLLVSPETDNLGNGTKRLRFSARMYFTGSYGEKLSIYSMDGNTASATKTLIKTVNVSSTAYNEYIVYLPINTTDDYFAFSFDEENMTKYIFIDDIYYEDAPSCRPIEESTITISNVSKNSFDVSWQDIYNLNQMAYEVEVRTSGNPGTPGAIYSTVTAVGVTNITVPGLAPSTDYTVYVRAVCSATDQSVWAKGPSATTLCNYSDFVTYTPSLALCGPQKAVLDATLVDTTFEAAWFDSATDVEPLFVGSNFVSEDDVTQNRSFWLRSQKVVPNTPITIGTGTSSSTSETFLYHGWGGMKFQHIYTAKELSAAGLTAGNITSLDFNVVTSGTSNRNDFSIAMGATTQSSATSSHIANSTLTQVYANPSETFAVGTKTFTLTTPYAWDGVSNIVVQIVWTNQNTGGTSGSVRYHTTSPSMTTYSYADNRSAADFLATISGSVSGSGSTLTKTARPNIVFKGNAGCISPAIEIPVTVSLKPAFELSTASITSCEGGVSDPVTITTNLGNYDTFVWTPSAGVSGDAVNGWTFATNVEQEYVLSATQSNGICEHIKTVRVYAGKKPEALTTLASSYDICKNEIQELEALESIPAMASIGSKLTTTAATSEVSAFVQSAMYSKQQYIYTAAELIAQGVNTSGYINSLSFETINSGASFSNPMYTVKMMLTPNATFGTTNFATGNLSTVYSEVNHTHTFQGMQTIQFDSPFYWDGQSNILVEITQEGMGSGNNAQTYFTTTPGSNVGMYATSATDPNPTAGTRTTDRLDVQFGLEQSSVTWSPINNLYVDAAATVPYTAGTNALTVYTTSGVAMNQVYNALLTAPSGCETTKAITINVADVVTPVVQNQTFCQATPVSNVVVTGGANATFEFYSSATATTPITNITQTGTYYVEATQGNCKSVRVPFTATVTPLALPTAQFTQVVCGGGTVSALMASGVSGSQIRWYSSATSTTPLASTTPLVDNTTYYASQMLGACESGRIAVLVDINAAPASLTPQTISICGTLNYGNVNLNQIPGAELVWYPSATSTTPIPNNGQIVNGTYYVSQRVNGCESLRVQVIATSQGSVPAPTATIQNICGAGTVAQLNAQILPNATAEWYSNATAVTPLAANTPLTNGTYYVSQRVGNCVSVKVPVAVRLISTAAPAVAPITLCAGSTVGSITLPTPSGVSYRWYVNSTSTVVLPSTDVLQSGYYFVTRVENGCESARTQVQITINSRPNSPTGASPQTFNDTDNAQISSLIMTQPNVVWYATYDDAMKGLNPLNQNMPLVDQTTYYAVIIGSNGCPSLPTPIEVRILLGVNDFDLSKLNYYPNPVNDQLTITYSEVITNVEVFDLNGRLVMKNSFDKETVQLDFSRLSSGTYMLNVKTKENSQFIKIVKK</sequence>
<dbReference type="PROSITE" id="PS50853">
    <property type="entry name" value="FN3"/>
    <property type="match status" value="2"/>
</dbReference>
<dbReference type="Gene3D" id="2.60.40.10">
    <property type="entry name" value="Immunoglobulins"/>
    <property type="match status" value="2"/>
</dbReference>